<dbReference type="SUPFAM" id="SSF55816">
    <property type="entry name" value="5'-nucleotidase (syn. UDP-sugar hydrolase), C-terminal domain"/>
    <property type="match status" value="1"/>
</dbReference>
<name>A0ABS2P5Y0_9BACI</name>
<evidence type="ECO:0000256" key="2">
    <source>
        <dbReference type="RuleBase" id="RU362119"/>
    </source>
</evidence>
<proteinExistence type="inferred from homology"/>
<gene>
    <name evidence="5" type="ORF">JOC95_003723</name>
</gene>
<keyword evidence="1" id="KW-0732">Signal</keyword>
<keyword evidence="6" id="KW-1185">Reference proteome</keyword>
<dbReference type="PANTHER" id="PTHR11575">
    <property type="entry name" value="5'-NUCLEOTIDASE-RELATED"/>
    <property type="match status" value="1"/>
</dbReference>
<evidence type="ECO:0000313" key="6">
    <source>
        <dbReference type="Proteomes" id="UP000737402"/>
    </source>
</evidence>
<dbReference type="SUPFAM" id="SSF56300">
    <property type="entry name" value="Metallo-dependent phosphatases"/>
    <property type="match status" value="1"/>
</dbReference>
<sequence length="456" mass="51071">MQIRILHTNDIHSHFDAYPKIAAFLKGDSSGIPFALVDIGDNMDRFHPITEATQGQANTSMLNLLKYDYATIGNNEGITLDYQALSELYRDADFQVLVANLFETSGEYPGWVKHYAYKQMDEVRVCFIGLSVYYQHFYELLGWKLEDPYSMLEKILPEVRAEADAVVVLSHLGISDDEEMARRFPEIDVILGGHTHHVLPEGKMIGNTLVCGAGKYGQFIGEVTIGFNEQKGITVKTAKLHSMDGIHPDNEVEEIINKMEEEASGALKYKLAELQEPMNIDWFAPSPLANLLAEALKEWCEADIGMVNAGVLLESIPAGAVTRQALHRICPHPINPCRVTLTGEELREVLQQAIQPEMEELKVKGLGFRGKVMGRMAFSGLEMEHEIFSDGSIQVKSLLINGKEVKSNDAISIGTIDMFTFGRMYPSIVRAKDKKFYMPELLRDVLAEKLSQVRLS</sequence>
<evidence type="ECO:0000259" key="4">
    <source>
        <dbReference type="Pfam" id="PF02872"/>
    </source>
</evidence>
<dbReference type="InterPro" id="IPR036907">
    <property type="entry name" value="5'-Nucleotdase_C_sf"/>
</dbReference>
<dbReference type="PANTHER" id="PTHR11575:SF23">
    <property type="entry name" value="5-NUCLEOTIDASE FAMILY PROTEIN"/>
    <property type="match status" value="1"/>
</dbReference>
<dbReference type="PROSITE" id="PS00785">
    <property type="entry name" value="5_NUCLEOTIDASE_1"/>
    <property type="match status" value="1"/>
</dbReference>
<dbReference type="InterPro" id="IPR011240">
    <property type="entry name" value="Pesterase_YunD"/>
</dbReference>
<keyword evidence="2" id="KW-0378">Hydrolase</keyword>
<dbReference type="InterPro" id="IPR006146">
    <property type="entry name" value="5'-Nucleotdase_CS"/>
</dbReference>
<evidence type="ECO:0000256" key="1">
    <source>
        <dbReference type="ARBA" id="ARBA00022729"/>
    </source>
</evidence>
<feature type="domain" description="Calcineurin-like phosphoesterase" evidence="3">
    <location>
        <begin position="3"/>
        <end position="197"/>
    </location>
</feature>
<accession>A0ABS2P5Y0</accession>
<dbReference type="Pfam" id="PF00149">
    <property type="entry name" value="Metallophos"/>
    <property type="match status" value="1"/>
</dbReference>
<dbReference type="InterPro" id="IPR029052">
    <property type="entry name" value="Metallo-depent_PP-like"/>
</dbReference>
<dbReference type="Proteomes" id="UP000737402">
    <property type="component" value="Unassembled WGS sequence"/>
</dbReference>
<dbReference type="RefSeq" id="WP_338083118.1">
    <property type="nucleotide sequence ID" value="NZ_JAFBED010000011.1"/>
</dbReference>
<dbReference type="PRINTS" id="PR01607">
    <property type="entry name" value="APYRASEFAMLY"/>
</dbReference>
<comment type="similarity">
    <text evidence="2">Belongs to the 5'-nucleotidase family.</text>
</comment>
<keyword evidence="2" id="KW-0547">Nucleotide-binding</keyword>
<reference evidence="5 6" key="1">
    <citation type="submission" date="2021-01" db="EMBL/GenBank/DDBJ databases">
        <title>Genomic Encyclopedia of Type Strains, Phase IV (KMG-IV): sequencing the most valuable type-strain genomes for metagenomic binning, comparative biology and taxonomic classification.</title>
        <authorList>
            <person name="Goeker M."/>
        </authorList>
    </citation>
    <scope>NUCLEOTIDE SEQUENCE [LARGE SCALE GENOMIC DNA]</scope>
    <source>
        <strain evidence="5 6">DSM 25879</strain>
    </source>
</reference>
<dbReference type="PIRSF" id="PIRSF036361">
    <property type="entry name" value="YunD"/>
    <property type="match status" value="1"/>
</dbReference>
<dbReference type="Gene3D" id="3.60.21.10">
    <property type="match status" value="1"/>
</dbReference>
<protein>
    <submittedName>
        <fullName evidence="5">2',3'-cyclic-nucleotide 2'-phosphodiesterase (5'-nucleotidase family)</fullName>
    </submittedName>
</protein>
<organism evidence="5 6">
    <name type="scientific">Sutcliffiella tianshenii</name>
    <dbReference type="NCBI Taxonomy" id="1463404"/>
    <lineage>
        <taxon>Bacteria</taxon>
        <taxon>Bacillati</taxon>
        <taxon>Bacillota</taxon>
        <taxon>Bacilli</taxon>
        <taxon>Bacillales</taxon>
        <taxon>Bacillaceae</taxon>
        <taxon>Sutcliffiella</taxon>
    </lineage>
</organism>
<dbReference type="EMBL" id="JAFBED010000011">
    <property type="protein sequence ID" value="MBM7621815.1"/>
    <property type="molecule type" value="Genomic_DNA"/>
</dbReference>
<comment type="caution">
    <text evidence="5">The sequence shown here is derived from an EMBL/GenBank/DDBJ whole genome shotgun (WGS) entry which is preliminary data.</text>
</comment>
<dbReference type="CDD" id="cd00845">
    <property type="entry name" value="MPP_UshA_N_like"/>
    <property type="match status" value="1"/>
</dbReference>
<dbReference type="Gene3D" id="3.90.780.10">
    <property type="entry name" value="5'-Nucleotidase, C-terminal domain"/>
    <property type="match status" value="1"/>
</dbReference>
<evidence type="ECO:0000259" key="3">
    <source>
        <dbReference type="Pfam" id="PF00149"/>
    </source>
</evidence>
<dbReference type="InterPro" id="IPR006179">
    <property type="entry name" value="5_nucleotidase/apyrase"/>
</dbReference>
<dbReference type="InterPro" id="IPR004843">
    <property type="entry name" value="Calcineurin-like_PHP"/>
</dbReference>
<evidence type="ECO:0000313" key="5">
    <source>
        <dbReference type="EMBL" id="MBM7621815.1"/>
    </source>
</evidence>
<dbReference type="Pfam" id="PF02872">
    <property type="entry name" value="5_nucleotid_C"/>
    <property type="match status" value="1"/>
</dbReference>
<feature type="domain" description="5'-Nucleotidase C-terminal" evidence="4">
    <location>
        <begin position="282"/>
        <end position="409"/>
    </location>
</feature>
<dbReference type="InterPro" id="IPR008334">
    <property type="entry name" value="5'-Nucleotdase_C"/>
</dbReference>